<dbReference type="InterPro" id="IPR011990">
    <property type="entry name" value="TPR-like_helical_dom_sf"/>
</dbReference>
<evidence type="ECO:0000313" key="1">
    <source>
        <dbReference type="EMBL" id="QBG35892.1"/>
    </source>
</evidence>
<gene>
    <name evidence="1" type="ORF">EMK97_09265</name>
</gene>
<dbReference type="InterPro" id="IPR019734">
    <property type="entry name" value="TPR_rpt"/>
</dbReference>
<dbReference type="EMBL" id="CP034759">
    <property type="protein sequence ID" value="QBG35892.1"/>
    <property type="molecule type" value="Genomic_DNA"/>
</dbReference>
<dbReference type="Proteomes" id="UP000290244">
    <property type="component" value="Chromosome"/>
</dbReference>
<dbReference type="SMART" id="SM00028">
    <property type="entry name" value="TPR"/>
    <property type="match status" value="1"/>
</dbReference>
<keyword evidence="2" id="KW-1185">Reference proteome</keyword>
<proteinExistence type="predicted"/>
<protein>
    <recommendedName>
        <fullName evidence="3">Tetratricopeptide repeat protein</fullName>
    </recommendedName>
</protein>
<dbReference type="SUPFAM" id="SSF48452">
    <property type="entry name" value="TPR-like"/>
    <property type="match status" value="1"/>
</dbReference>
<dbReference type="Gene3D" id="1.25.40.10">
    <property type="entry name" value="Tetratricopeptide repeat domain"/>
    <property type="match status" value="1"/>
</dbReference>
<dbReference type="KEGG" id="lsd:EMK97_09265"/>
<accession>A0A4P6P8K3</accession>
<evidence type="ECO:0000313" key="2">
    <source>
        <dbReference type="Proteomes" id="UP000290244"/>
    </source>
</evidence>
<dbReference type="RefSeq" id="WP_130601510.1">
    <property type="nucleotide sequence ID" value="NZ_CP034759.1"/>
</dbReference>
<name>A0A4P6P8K3_9GAMM</name>
<sequence length="142" mass="16486">MEVWQLLLQKGNFHFNYENWYEAEECYQQALECLEQFWLADMENSTLLLAWIGSFHNLAVLYEVQGKAQLAFKYLQIPHQRMMELSRCNDISQDLQLMALTAIKITLSPMLAFSKKHKACAGCLKSLQQMEAEVSAQQPVLH</sequence>
<organism evidence="1 2">
    <name type="scientific">Litorilituus sediminis</name>
    <dbReference type="NCBI Taxonomy" id="718192"/>
    <lineage>
        <taxon>Bacteria</taxon>
        <taxon>Pseudomonadati</taxon>
        <taxon>Pseudomonadota</taxon>
        <taxon>Gammaproteobacteria</taxon>
        <taxon>Alteromonadales</taxon>
        <taxon>Colwelliaceae</taxon>
        <taxon>Litorilituus</taxon>
    </lineage>
</organism>
<reference evidence="1 2" key="1">
    <citation type="submission" date="2018-12" db="EMBL/GenBank/DDBJ databases">
        <title>Complete genome of Litorilituus sediminis.</title>
        <authorList>
            <person name="Liu A."/>
            <person name="Rong J."/>
        </authorList>
    </citation>
    <scope>NUCLEOTIDE SEQUENCE [LARGE SCALE GENOMIC DNA]</scope>
    <source>
        <strain evidence="1 2">JCM 17549</strain>
    </source>
</reference>
<dbReference type="OrthoDB" id="5918373at2"/>
<dbReference type="AlphaFoldDB" id="A0A4P6P8K3"/>
<evidence type="ECO:0008006" key="3">
    <source>
        <dbReference type="Google" id="ProtNLM"/>
    </source>
</evidence>